<sequence>MKNILSNILTLISILSGITGILSWLIPNLSLHQKIYICMIVILIILIIFNIKLLIKYKKVKKELRQSNKNRKGLEQNIKEYQHSNAVMNDIIQQIENLFYVSTLNDTNDKIIYIYEFLQKLKNRL</sequence>
<protein>
    <submittedName>
        <fullName evidence="3">Uncharacterized protein</fullName>
    </submittedName>
</protein>
<comment type="caution">
    <text evidence="3">The sequence shown here is derived from an EMBL/GenBank/DDBJ whole genome shotgun (WGS) entry which is preliminary data.</text>
</comment>
<evidence type="ECO:0000313" key="4">
    <source>
        <dbReference type="Proteomes" id="UP001198242"/>
    </source>
</evidence>
<dbReference type="Proteomes" id="UP001198242">
    <property type="component" value="Unassembled WGS sequence"/>
</dbReference>
<evidence type="ECO:0000256" key="1">
    <source>
        <dbReference type="SAM" id="Coils"/>
    </source>
</evidence>
<feature type="transmembrane region" description="Helical" evidence="2">
    <location>
        <begin position="7"/>
        <end position="27"/>
    </location>
</feature>
<evidence type="ECO:0000313" key="3">
    <source>
        <dbReference type="EMBL" id="MCC2210800.1"/>
    </source>
</evidence>
<accession>A0AAE3DYZ6</accession>
<keyword evidence="2" id="KW-0812">Transmembrane</keyword>
<keyword evidence="4" id="KW-1185">Reference proteome</keyword>
<gene>
    <name evidence="3" type="ORF">LKE05_08355</name>
</gene>
<keyword evidence="1" id="KW-0175">Coiled coil</keyword>
<name>A0AAE3DYZ6_9FIRM</name>
<reference evidence="3 4" key="1">
    <citation type="submission" date="2021-10" db="EMBL/GenBank/DDBJ databases">
        <title>Anaerobic single-cell dispensing facilitates the cultivation of human gut bacteria.</title>
        <authorList>
            <person name="Afrizal A."/>
        </authorList>
    </citation>
    <scope>NUCLEOTIDE SEQUENCE [LARGE SCALE GENOMIC DNA]</scope>
    <source>
        <strain evidence="3 4">CLA-AA-H232</strain>
    </source>
</reference>
<dbReference type="RefSeq" id="WP_022228924.1">
    <property type="nucleotide sequence ID" value="NZ_JAJEQM010000010.1"/>
</dbReference>
<dbReference type="AlphaFoldDB" id="A0AAE3DYZ6"/>
<evidence type="ECO:0000256" key="2">
    <source>
        <dbReference type="SAM" id="Phobius"/>
    </source>
</evidence>
<feature type="coiled-coil region" evidence="1">
    <location>
        <begin position="57"/>
        <end position="84"/>
    </location>
</feature>
<dbReference type="EMBL" id="JAJEQM010000010">
    <property type="protein sequence ID" value="MCC2210800.1"/>
    <property type="molecule type" value="Genomic_DNA"/>
</dbReference>
<proteinExistence type="predicted"/>
<organism evidence="3 4">
    <name type="scientific">Hominilimicola fabiformis</name>
    <dbReference type="NCBI Taxonomy" id="2885356"/>
    <lineage>
        <taxon>Bacteria</taxon>
        <taxon>Bacillati</taxon>
        <taxon>Bacillota</taxon>
        <taxon>Clostridia</taxon>
        <taxon>Eubacteriales</taxon>
        <taxon>Oscillospiraceae</taxon>
        <taxon>Hominilimicola</taxon>
    </lineage>
</organism>
<feature type="transmembrane region" description="Helical" evidence="2">
    <location>
        <begin position="33"/>
        <end position="55"/>
    </location>
</feature>
<keyword evidence="2" id="KW-1133">Transmembrane helix</keyword>
<keyword evidence="2" id="KW-0472">Membrane</keyword>